<evidence type="ECO:0000313" key="1">
    <source>
        <dbReference type="EMBL" id="QIX19669.1"/>
    </source>
</evidence>
<gene>
    <name evidence="1" type="ORF">FOB41_00270</name>
</gene>
<sequence length="119" mass="13047">MNIGRVGGCIKPRRMQPDGKVDLRDQFPKIPLRSSWGVTLQKLELVFVICGFVALGTWLYSGEYRAYGALATICFLGIASVYLLLTSKERVYRLFACISLTVISAAIGIALLRMSGLTG</sequence>
<dbReference type="Proteomes" id="UP000500870">
    <property type="component" value="Chromosome 2"/>
</dbReference>
<protein>
    <submittedName>
        <fullName evidence="1">Uncharacterized protein</fullName>
    </submittedName>
</protein>
<reference evidence="1 2" key="1">
    <citation type="submission" date="2020-04" db="EMBL/GenBank/DDBJ databases">
        <title>FDA dAtabase for Regulatory Grade micrObial Sequences (FDA-ARGOS): Supporting development and validation of Infectious Disease Dx tests.</title>
        <authorList>
            <person name="Sciortino C."/>
            <person name="Tallon L."/>
            <person name="Sadzewicz L."/>
            <person name="Vavikolanu K."/>
            <person name="Mehta A."/>
            <person name="Aluvathingal J."/>
            <person name="Nadendla S."/>
            <person name="Nandy P."/>
            <person name="Geyer C."/>
            <person name="Yan Y."/>
            <person name="Sichtig H."/>
        </authorList>
    </citation>
    <scope>NUCLEOTIDE SEQUENCE [LARGE SCALE GENOMIC DNA]</scope>
    <source>
        <strain evidence="1 2">FDAARGOS_633</strain>
    </source>
</reference>
<organism evidence="1 2">
    <name type="scientific">Agrobacterium pusense</name>
    <dbReference type="NCBI Taxonomy" id="648995"/>
    <lineage>
        <taxon>Bacteria</taxon>
        <taxon>Pseudomonadati</taxon>
        <taxon>Pseudomonadota</taxon>
        <taxon>Alphaproteobacteria</taxon>
        <taxon>Hyphomicrobiales</taxon>
        <taxon>Rhizobiaceae</taxon>
        <taxon>Rhizobium/Agrobacterium group</taxon>
        <taxon>Agrobacterium</taxon>
    </lineage>
</organism>
<evidence type="ECO:0000313" key="2">
    <source>
        <dbReference type="Proteomes" id="UP000500870"/>
    </source>
</evidence>
<accession>A0A1L9CBI0</accession>
<dbReference type="RefSeq" id="WP_052821205.1">
    <property type="nucleotide sequence ID" value="NZ_CP050896.1"/>
</dbReference>
<dbReference type="AlphaFoldDB" id="A0A1L9CBI0"/>
<proteinExistence type="predicted"/>
<dbReference type="EMBL" id="CP050896">
    <property type="protein sequence ID" value="QIX19669.1"/>
    <property type="molecule type" value="Genomic_DNA"/>
</dbReference>
<name>A0A1L9CBI0_9HYPH</name>